<evidence type="ECO:0000313" key="2">
    <source>
        <dbReference type="EnsemblMetazoa" id="ACOM030635-PA.1"/>
    </source>
</evidence>
<reference evidence="2" key="1">
    <citation type="submission" date="2022-08" db="UniProtKB">
        <authorList>
            <consortium name="EnsemblMetazoa"/>
        </authorList>
    </citation>
    <scope>IDENTIFICATION</scope>
</reference>
<evidence type="ECO:0000256" key="1">
    <source>
        <dbReference type="SAM" id="MobiDB-lite"/>
    </source>
</evidence>
<dbReference type="EnsemblMetazoa" id="ACOM030635-RA">
    <property type="protein sequence ID" value="ACOM030635-PA.1"/>
    <property type="gene ID" value="ACOM030635"/>
</dbReference>
<accession>A0A8W7PFM3</accession>
<organism evidence="2">
    <name type="scientific">Anopheles coluzzii</name>
    <name type="common">African malaria mosquito</name>
    <dbReference type="NCBI Taxonomy" id="1518534"/>
    <lineage>
        <taxon>Eukaryota</taxon>
        <taxon>Metazoa</taxon>
        <taxon>Ecdysozoa</taxon>
        <taxon>Arthropoda</taxon>
        <taxon>Hexapoda</taxon>
        <taxon>Insecta</taxon>
        <taxon>Pterygota</taxon>
        <taxon>Neoptera</taxon>
        <taxon>Endopterygota</taxon>
        <taxon>Diptera</taxon>
        <taxon>Nematocera</taxon>
        <taxon>Culicoidea</taxon>
        <taxon>Culicidae</taxon>
        <taxon>Anophelinae</taxon>
        <taxon>Anopheles</taxon>
    </lineage>
</organism>
<name>A0A8W7PFM3_ANOCL</name>
<dbReference type="Proteomes" id="UP000075882">
    <property type="component" value="Unassembled WGS sequence"/>
</dbReference>
<proteinExistence type="predicted"/>
<dbReference type="AlphaFoldDB" id="A0A8W7PFM3"/>
<feature type="region of interest" description="Disordered" evidence="1">
    <location>
        <begin position="1"/>
        <end position="27"/>
    </location>
</feature>
<protein>
    <submittedName>
        <fullName evidence="2">Uncharacterized protein</fullName>
    </submittedName>
</protein>
<sequence length="255" mass="25690">MSSCGSHEPVDERGDIGLTSSLPTEPTELTDPELALLLLVVVVLTAVQNCFTVDSALAMLHGTPLPVPANRGASVAVEEPCSPPLRSIADGLLLAGFLLPDAPAPDGPWCWWPLLEVRFNSSGSPILGSPGVGLRSDCSPPSAALAGLMRDESLLKSSGGLCRVGGARRSSGTSWPTDSSLSSLQQLIRSFSSSSAGSLGLSCGASGGVADDFLDSGGTASPSKPPAAPAPGSIRLALARATPAFSGSGIRASCK</sequence>